<evidence type="ECO:0000313" key="1">
    <source>
        <dbReference type="EMBL" id="KFE33265.1"/>
    </source>
</evidence>
<sequence length="45" mass="5083">MTITAGPLTDFIARVEKVDAERRVWLLLDILGRETRISADAEALR</sequence>
<keyword evidence="2" id="KW-1185">Reference proteome</keyword>
<evidence type="ECO:0000313" key="2">
    <source>
        <dbReference type="Proteomes" id="UP000028607"/>
    </source>
</evidence>
<dbReference type="Gene3D" id="2.30.30.30">
    <property type="match status" value="1"/>
</dbReference>
<proteinExistence type="predicted"/>
<dbReference type="Proteomes" id="UP000028607">
    <property type="component" value="Unassembled WGS sequence"/>
</dbReference>
<organism evidence="1 2">
    <name type="scientific">Thioclava atlantica</name>
    <dbReference type="NCBI Taxonomy" id="1317124"/>
    <lineage>
        <taxon>Bacteria</taxon>
        <taxon>Pseudomonadati</taxon>
        <taxon>Pseudomonadota</taxon>
        <taxon>Alphaproteobacteria</taxon>
        <taxon>Rhodobacterales</taxon>
        <taxon>Paracoccaceae</taxon>
        <taxon>Thioclava</taxon>
    </lineage>
</organism>
<comment type="caution">
    <text evidence="1">The sequence shown here is derived from an EMBL/GenBank/DDBJ whole genome shotgun (WGS) entry which is preliminary data.</text>
</comment>
<dbReference type="InterPro" id="IPR014722">
    <property type="entry name" value="Rib_uL2_dom2"/>
</dbReference>
<protein>
    <submittedName>
        <fullName evidence="1">Uncharacterized protein</fullName>
    </submittedName>
</protein>
<dbReference type="InterPro" id="IPR008991">
    <property type="entry name" value="Translation_prot_SH3-like_sf"/>
</dbReference>
<dbReference type="STRING" id="1317124.DW2_18839"/>
<dbReference type="EMBL" id="AQRC01000030">
    <property type="protein sequence ID" value="KFE33265.1"/>
    <property type="molecule type" value="Genomic_DNA"/>
</dbReference>
<gene>
    <name evidence="1" type="ORF">DW2_18839</name>
</gene>
<dbReference type="PATRIC" id="fig|1317124.6.peg.3773"/>
<reference evidence="1 2" key="2">
    <citation type="journal article" date="2015" name="Antonie Van Leeuwenhoek">
        <title>Thioclava indica sp. nov., isolated from surface seawater of the Indian Ocean.</title>
        <authorList>
            <person name="Liu Y."/>
            <person name="Lai Q."/>
            <person name="Du J."/>
            <person name="Xu H."/>
            <person name="Jiang L."/>
            <person name="Shao Z."/>
        </authorList>
    </citation>
    <scope>NUCLEOTIDE SEQUENCE [LARGE SCALE GENOMIC DNA]</scope>
    <source>
        <strain evidence="1 2">13D2W-2</strain>
    </source>
</reference>
<accession>A0A085TRB8</accession>
<name>A0A085TRB8_9RHOB</name>
<dbReference type="SUPFAM" id="SSF50104">
    <property type="entry name" value="Translation proteins SH3-like domain"/>
    <property type="match status" value="1"/>
</dbReference>
<dbReference type="eggNOG" id="COG0250">
    <property type="taxonomic scope" value="Bacteria"/>
</dbReference>
<reference evidence="2" key="1">
    <citation type="submission" date="2013-04" db="EMBL/GenBank/DDBJ databases">
        <title>Thioclava sp. 13D2W-2 Genome Sequencing.</title>
        <authorList>
            <person name="Lai Q."/>
            <person name="Li G."/>
            <person name="Shao Z."/>
        </authorList>
    </citation>
    <scope>NUCLEOTIDE SEQUENCE [LARGE SCALE GENOMIC DNA]</scope>
    <source>
        <strain evidence="2">13D2W-2</strain>
    </source>
</reference>
<dbReference type="AlphaFoldDB" id="A0A085TRB8"/>